<feature type="signal peptide" evidence="6">
    <location>
        <begin position="1"/>
        <end position="22"/>
    </location>
</feature>
<keyword evidence="2" id="KW-0964">Secreted</keyword>
<evidence type="ECO:0000256" key="4">
    <source>
        <dbReference type="ARBA" id="ARBA00022933"/>
    </source>
</evidence>
<evidence type="ECO:0000256" key="5">
    <source>
        <dbReference type="ARBA" id="ARBA00023180"/>
    </source>
</evidence>
<reference evidence="8" key="4">
    <citation type="submission" date="2025-09" db="UniProtKB">
        <authorList>
            <consortium name="Ensembl"/>
        </authorList>
    </citation>
    <scope>IDENTIFICATION</scope>
    <source>
        <strain evidence="8">JP 163 A</strain>
    </source>
</reference>
<keyword evidence="4" id="KW-0712">Selenocysteine</keyword>
<dbReference type="STRING" id="8083.ENSXMAP00000011139"/>
<evidence type="ECO:0000256" key="3">
    <source>
        <dbReference type="ARBA" id="ARBA00022729"/>
    </source>
</evidence>
<reference evidence="9" key="1">
    <citation type="submission" date="2012-01" db="EMBL/GenBank/DDBJ databases">
        <authorList>
            <person name="Walter R."/>
            <person name="Schartl M."/>
            <person name="Warren W."/>
        </authorList>
    </citation>
    <scope>NUCLEOTIDE SEQUENCE [LARGE SCALE GENOMIC DNA]</scope>
    <source>
        <strain evidence="9">JP 163 A</strain>
    </source>
</reference>
<dbReference type="GO" id="GO:0005576">
    <property type="term" value="C:extracellular region"/>
    <property type="evidence" value="ECO:0007669"/>
    <property type="project" value="UniProtKB-SubCell"/>
</dbReference>
<evidence type="ECO:0000256" key="1">
    <source>
        <dbReference type="ARBA" id="ARBA00004613"/>
    </source>
</evidence>
<dbReference type="OMA" id="KPAPRWE"/>
<evidence type="ECO:0000259" key="7">
    <source>
        <dbReference type="Pfam" id="PF04592"/>
    </source>
</evidence>
<evidence type="ECO:0000313" key="8">
    <source>
        <dbReference type="Ensembl" id="ENSXMAP00000011139.2"/>
    </source>
</evidence>
<dbReference type="Ensembl" id="ENSXMAT00000011153.2">
    <property type="protein sequence ID" value="ENSXMAP00000011139.2"/>
    <property type="gene ID" value="ENSXMAG00000011119.2"/>
</dbReference>
<dbReference type="InterPro" id="IPR007671">
    <property type="entry name" value="Selenoprotein-P_N"/>
</dbReference>
<dbReference type="PANTHER" id="PTHR10105:SF4">
    <property type="entry name" value="SELENOPROTEIN P2"/>
    <property type="match status" value="1"/>
</dbReference>
<organism evidence="8 9">
    <name type="scientific">Xiphophorus maculatus</name>
    <name type="common">Southern platyfish</name>
    <name type="synonym">Platypoecilus maculatus</name>
    <dbReference type="NCBI Taxonomy" id="8083"/>
    <lineage>
        <taxon>Eukaryota</taxon>
        <taxon>Metazoa</taxon>
        <taxon>Chordata</taxon>
        <taxon>Craniata</taxon>
        <taxon>Vertebrata</taxon>
        <taxon>Euteleostomi</taxon>
        <taxon>Actinopterygii</taxon>
        <taxon>Neopterygii</taxon>
        <taxon>Teleostei</taxon>
        <taxon>Neoteleostei</taxon>
        <taxon>Acanthomorphata</taxon>
        <taxon>Ovalentaria</taxon>
        <taxon>Atherinomorphae</taxon>
        <taxon>Cyprinodontiformes</taxon>
        <taxon>Poeciliidae</taxon>
        <taxon>Poeciliinae</taxon>
        <taxon>Xiphophorus</taxon>
    </lineage>
</organism>
<dbReference type="eggNOG" id="ENOG502RY36">
    <property type="taxonomic scope" value="Eukaryota"/>
</dbReference>
<evidence type="ECO:0000256" key="6">
    <source>
        <dbReference type="SAM" id="SignalP"/>
    </source>
</evidence>
<feature type="domain" description="Selenoprotein P N-terminal" evidence="7">
    <location>
        <begin position="35"/>
        <end position="233"/>
    </location>
</feature>
<dbReference type="HOGENOM" id="CLU_064314_2_0_1"/>
<dbReference type="AlphaFoldDB" id="M4A9J5"/>
<dbReference type="GO" id="GO:0008430">
    <property type="term" value="F:selenium binding"/>
    <property type="evidence" value="ECO:0007669"/>
    <property type="project" value="InterPro"/>
</dbReference>
<dbReference type="GO" id="GO:0001887">
    <property type="term" value="P:selenium compound metabolic process"/>
    <property type="evidence" value="ECO:0007669"/>
    <property type="project" value="TreeGrafter"/>
</dbReference>
<dbReference type="PANTHER" id="PTHR10105">
    <property type="entry name" value="SELENOPROTEIN P"/>
    <property type="match status" value="1"/>
</dbReference>
<dbReference type="InParanoid" id="M4A9J5"/>
<accession>M4A9J5</accession>
<evidence type="ECO:0000313" key="9">
    <source>
        <dbReference type="Proteomes" id="UP000002852"/>
    </source>
</evidence>
<keyword evidence="9" id="KW-1185">Reference proteome</keyword>
<keyword evidence="5" id="KW-0325">Glycoprotein</keyword>
<keyword evidence="3 6" id="KW-0732">Signal</keyword>
<dbReference type="GeneTree" id="ENSGT00510000049326"/>
<dbReference type="Proteomes" id="UP000002852">
    <property type="component" value="Unassembled WGS sequence"/>
</dbReference>
<protein>
    <submittedName>
        <fullName evidence="8">Selenoprotein P2</fullName>
    </submittedName>
</protein>
<name>M4A9J5_XIPMA</name>
<sequence>MVTMRSLLLLCQSAALLGVLWASHSTLLVEGDKNASRICKPAPRWEIKGRSPAQELLGNVVVVALIGRLRTKLRRSNVTDVSFLIVNEQNAVSRALYWELKKRAPTGVPVYQQDANQTDVWEVLDGDKDDFLIYDRCGLLTFHVVLPYSFMHNPYVEAAIRATYVGDICNCSVSDPTFGEAHGRTQTGGEKNRSNVQTQPIPHHYHHLSSFFHHQPVIFPAPYHPHHAHQHPHHK</sequence>
<dbReference type="InterPro" id="IPR037941">
    <property type="entry name" value="SeP"/>
</dbReference>
<reference evidence="9" key="2">
    <citation type="journal article" date="2013" name="Nat. Genet.">
        <title>The genome of the platyfish, Xiphophorus maculatus, provides insights into evolutionary adaptation and several complex traits.</title>
        <authorList>
            <person name="Schartl M."/>
            <person name="Walter R.B."/>
            <person name="Shen Y."/>
            <person name="Garcia T."/>
            <person name="Catchen J."/>
            <person name="Amores A."/>
            <person name="Braasch I."/>
            <person name="Chalopin D."/>
            <person name="Volff J.N."/>
            <person name="Lesch K.P."/>
            <person name="Bisazza A."/>
            <person name="Minx P."/>
            <person name="Hillier L."/>
            <person name="Wilson R.K."/>
            <person name="Fuerstenberg S."/>
            <person name="Boore J."/>
            <person name="Searle S."/>
            <person name="Postlethwait J.H."/>
            <person name="Warren W.C."/>
        </authorList>
    </citation>
    <scope>NUCLEOTIDE SEQUENCE [LARGE SCALE GENOMIC DNA]</scope>
    <source>
        <strain evidence="9">JP 163 A</strain>
    </source>
</reference>
<proteinExistence type="predicted"/>
<comment type="subcellular location">
    <subcellularLocation>
        <location evidence="1">Secreted</location>
    </subcellularLocation>
</comment>
<feature type="chain" id="PRO_5017434540" evidence="6">
    <location>
        <begin position="23"/>
        <end position="235"/>
    </location>
</feature>
<evidence type="ECO:0000256" key="2">
    <source>
        <dbReference type="ARBA" id="ARBA00022525"/>
    </source>
</evidence>
<dbReference type="Pfam" id="PF04592">
    <property type="entry name" value="SelP_N"/>
    <property type="match status" value="1"/>
</dbReference>
<reference evidence="8" key="3">
    <citation type="submission" date="2025-08" db="UniProtKB">
        <authorList>
            <consortium name="Ensembl"/>
        </authorList>
    </citation>
    <scope>IDENTIFICATION</scope>
    <source>
        <strain evidence="8">JP 163 A</strain>
    </source>
</reference>